<organism evidence="1 2">
    <name type="scientific">Pleurodeles waltl</name>
    <name type="common">Iberian ribbed newt</name>
    <dbReference type="NCBI Taxonomy" id="8319"/>
    <lineage>
        <taxon>Eukaryota</taxon>
        <taxon>Metazoa</taxon>
        <taxon>Chordata</taxon>
        <taxon>Craniata</taxon>
        <taxon>Vertebrata</taxon>
        <taxon>Euteleostomi</taxon>
        <taxon>Amphibia</taxon>
        <taxon>Batrachia</taxon>
        <taxon>Caudata</taxon>
        <taxon>Salamandroidea</taxon>
        <taxon>Salamandridae</taxon>
        <taxon>Pleurodelinae</taxon>
        <taxon>Pleurodeles</taxon>
    </lineage>
</organism>
<evidence type="ECO:0000313" key="2">
    <source>
        <dbReference type="Proteomes" id="UP001066276"/>
    </source>
</evidence>
<gene>
    <name evidence="1" type="ORF">NDU88_000720</name>
</gene>
<proteinExistence type="predicted"/>
<comment type="caution">
    <text evidence="1">The sequence shown here is derived from an EMBL/GenBank/DDBJ whole genome shotgun (WGS) entry which is preliminary data.</text>
</comment>
<name>A0AAV7SXF7_PLEWA</name>
<protein>
    <submittedName>
        <fullName evidence="1">Uncharacterized protein</fullName>
    </submittedName>
</protein>
<sequence length="153" mass="16370">MQGVTSRCTKTSDPATSSMQGSYYGFYSNVNRCTETNDYVSKAVAGVQVEPQREGTSDECSLSSEDCRMNSWNRMVRATVRSHKKDDQLPTDCFYQFSRMSAVPPTGSTVQAGQPCYTAAGGAGEANVVHSLGLHAQAGTAHLLKCAAVPTLC</sequence>
<reference evidence="1" key="1">
    <citation type="journal article" date="2022" name="bioRxiv">
        <title>Sequencing and chromosome-scale assembly of the giantPleurodeles waltlgenome.</title>
        <authorList>
            <person name="Brown T."/>
            <person name="Elewa A."/>
            <person name="Iarovenko S."/>
            <person name="Subramanian E."/>
            <person name="Araus A.J."/>
            <person name="Petzold A."/>
            <person name="Susuki M."/>
            <person name="Suzuki K.-i.T."/>
            <person name="Hayashi T."/>
            <person name="Toyoda A."/>
            <person name="Oliveira C."/>
            <person name="Osipova E."/>
            <person name="Leigh N.D."/>
            <person name="Simon A."/>
            <person name="Yun M.H."/>
        </authorList>
    </citation>
    <scope>NUCLEOTIDE SEQUENCE</scope>
    <source>
        <strain evidence="1">20211129_DDA</strain>
        <tissue evidence="1">Liver</tissue>
    </source>
</reference>
<dbReference type="Proteomes" id="UP001066276">
    <property type="component" value="Chromosome 4_1"/>
</dbReference>
<accession>A0AAV7SXF7</accession>
<dbReference type="EMBL" id="JANPWB010000007">
    <property type="protein sequence ID" value="KAJ1168807.1"/>
    <property type="molecule type" value="Genomic_DNA"/>
</dbReference>
<keyword evidence="2" id="KW-1185">Reference proteome</keyword>
<evidence type="ECO:0000313" key="1">
    <source>
        <dbReference type="EMBL" id="KAJ1168807.1"/>
    </source>
</evidence>
<dbReference type="AlphaFoldDB" id="A0AAV7SXF7"/>